<feature type="domain" description="CBS" evidence="15">
    <location>
        <begin position="63"/>
        <end position="125"/>
    </location>
</feature>
<evidence type="ECO:0000256" key="4">
    <source>
        <dbReference type="ARBA" id="ARBA00022553"/>
    </source>
</evidence>
<dbReference type="PROSITE" id="PS51371">
    <property type="entry name" value="CBS"/>
    <property type="match status" value="1"/>
</dbReference>
<keyword evidence="6" id="KW-0547">Nucleotide-binding</keyword>
<dbReference type="GO" id="GO:0005524">
    <property type="term" value="F:ATP binding"/>
    <property type="evidence" value="ECO:0007669"/>
    <property type="project" value="UniProtKB-KW"/>
</dbReference>
<evidence type="ECO:0000256" key="10">
    <source>
        <dbReference type="ARBA" id="ARBA00023122"/>
    </source>
</evidence>
<evidence type="ECO:0000256" key="14">
    <source>
        <dbReference type="PROSITE-ProRule" id="PRU00703"/>
    </source>
</evidence>
<evidence type="ECO:0000313" key="16">
    <source>
        <dbReference type="EMBL" id="CAD7683665.1"/>
    </source>
</evidence>
<dbReference type="GO" id="GO:0016208">
    <property type="term" value="F:AMP binding"/>
    <property type="evidence" value="ECO:0007669"/>
    <property type="project" value="TreeGrafter"/>
</dbReference>
<organism evidence="16 17">
    <name type="scientific">Nyctereutes procyonoides</name>
    <name type="common">Raccoon dog</name>
    <name type="synonym">Canis procyonoides</name>
    <dbReference type="NCBI Taxonomy" id="34880"/>
    <lineage>
        <taxon>Eukaryota</taxon>
        <taxon>Metazoa</taxon>
        <taxon>Chordata</taxon>
        <taxon>Craniata</taxon>
        <taxon>Vertebrata</taxon>
        <taxon>Euteleostomi</taxon>
        <taxon>Mammalia</taxon>
        <taxon>Eutheria</taxon>
        <taxon>Laurasiatheria</taxon>
        <taxon>Carnivora</taxon>
        <taxon>Caniformia</taxon>
        <taxon>Canidae</taxon>
        <taxon>Nyctereutes</taxon>
    </lineage>
</organism>
<evidence type="ECO:0000256" key="9">
    <source>
        <dbReference type="ARBA" id="ARBA00023098"/>
    </source>
</evidence>
<comment type="similarity">
    <text evidence="1">Belongs to the 5'-AMP-activated protein kinase gamma subunit family.</text>
</comment>
<evidence type="ECO:0000256" key="1">
    <source>
        <dbReference type="ARBA" id="ARBA00006750"/>
    </source>
</evidence>
<dbReference type="InterPro" id="IPR046342">
    <property type="entry name" value="CBS_dom_sf"/>
</dbReference>
<keyword evidence="5" id="KW-0677">Repeat</keyword>
<evidence type="ECO:0000256" key="12">
    <source>
        <dbReference type="ARBA" id="ARBA00023180"/>
    </source>
</evidence>
<dbReference type="InterPro" id="IPR000644">
    <property type="entry name" value="CBS_dom"/>
</dbReference>
<dbReference type="PANTHER" id="PTHR13780">
    <property type="entry name" value="AMP-ACTIVATED PROTEIN KINASE, GAMMA REGULATORY SUBUNIT"/>
    <property type="match status" value="1"/>
</dbReference>
<evidence type="ECO:0000313" key="17">
    <source>
        <dbReference type="Proteomes" id="UP000645828"/>
    </source>
</evidence>
<accession>A0A811Z3P1</accession>
<evidence type="ECO:0000256" key="8">
    <source>
        <dbReference type="ARBA" id="ARBA00022840"/>
    </source>
</evidence>
<evidence type="ECO:0000256" key="2">
    <source>
        <dbReference type="ARBA" id="ARBA00018007"/>
    </source>
</evidence>
<keyword evidence="17" id="KW-1185">Reference proteome</keyword>
<dbReference type="GO" id="GO:0019887">
    <property type="term" value="F:protein kinase regulator activity"/>
    <property type="evidence" value="ECO:0007669"/>
    <property type="project" value="TreeGrafter"/>
</dbReference>
<reference evidence="16" key="1">
    <citation type="submission" date="2020-12" db="EMBL/GenBank/DDBJ databases">
        <authorList>
            <consortium name="Molecular Ecology Group"/>
        </authorList>
    </citation>
    <scope>NUCLEOTIDE SEQUENCE</scope>
    <source>
        <strain evidence="16">TBG_1078</strain>
    </source>
</reference>
<evidence type="ECO:0000256" key="7">
    <source>
        <dbReference type="ARBA" id="ARBA00022832"/>
    </source>
</evidence>
<dbReference type="GO" id="GO:0005829">
    <property type="term" value="C:cytosol"/>
    <property type="evidence" value="ECO:0007669"/>
    <property type="project" value="UniProtKB-ARBA"/>
</dbReference>
<sequence>MENKYPQGTPESNHSMYTTLMKSHDSYDMIPQSSDLFIFDISLKKQGFVGMLAIKNFSPISCTTTNQPGGIPSGGNLFDAVSSLIQNKIHRLPVIDLEPGNTLYILTYKHIFKFFKLFKERVLDIHSKFYVIDLAAAKTYNNLDMSTLETISGGEEVNSWKQICLCVVVDKNDSVKEIV</sequence>
<keyword evidence="4" id="KW-0597">Phosphoprotein</keyword>
<dbReference type="PANTHER" id="PTHR13780:SF38">
    <property type="entry name" value="5'-AMP-ACTIVATED PROTEIN KINASE SUBUNIT GAMMA-1"/>
    <property type="match status" value="1"/>
</dbReference>
<evidence type="ECO:0000259" key="15">
    <source>
        <dbReference type="PROSITE" id="PS51371"/>
    </source>
</evidence>
<dbReference type="Gene3D" id="3.10.580.10">
    <property type="entry name" value="CBS-domain"/>
    <property type="match status" value="1"/>
</dbReference>
<dbReference type="GO" id="GO:0005634">
    <property type="term" value="C:nucleus"/>
    <property type="evidence" value="ECO:0007669"/>
    <property type="project" value="TreeGrafter"/>
</dbReference>
<dbReference type="GO" id="GO:0031588">
    <property type="term" value="C:nucleotide-activated protein kinase complex"/>
    <property type="evidence" value="ECO:0007669"/>
    <property type="project" value="TreeGrafter"/>
</dbReference>
<keyword evidence="8" id="KW-0067">ATP-binding</keyword>
<evidence type="ECO:0000256" key="3">
    <source>
        <dbReference type="ARBA" id="ARBA00022516"/>
    </source>
</evidence>
<evidence type="ECO:0000256" key="5">
    <source>
        <dbReference type="ARBA" id="ARBA00022737"/>
    </source>
</evidence>
<evidence type="ECO:0000256" key="6">
    <source>
        <dbReference type="ARBA" id="ARBA00022741"/>
    </source>
</evidence>
<dbReference type="InterPro" id="IPR050511">
    <property type="entry name" value="AMPK_gamma/SDS23_families"/>
</dbReference>
<keyword evidence="9" id="KW-0443">Lipid metabolism</keyword>
<keyword evidence="7" id="KW-0276">Fatty acid metabolism</keyword>
<evidence type="ECO:0000256" key="11">
    <source>
        <dbReference type="ARBA" id="ARBA00023160"/>
    </source>
</evidence>
<keyword evidence="10 14" id="KW-0129">CBS domain</keyword>
<protein>
    <recommendedName>
        <fullName evidence="2">5'-AMP-activated protein kinase subunit gamma-1</fullName>
    </recommendedName>
</protein>
<comment type="subunit">
    <text evidence="13">AMPK is a heterotrimer of an alpha catalytic subunit (PRKAA1 or PRKAA2), a beta (PRKAB1 or PRKAB2) and a gamma non-catalytic subunits (PRKAG1, PRKAG2 or PRKAG3). Interacts with FNIP1 and FNIP2.</text>
</comment>
<dbReference type="Proteomes" id="UP000645828">
    <property type="component" value="Unassembled WGS sequence"/>
</dbReference>
<dbReference type="AlphaFoldDB" id="A0A811Z3P1"/>
<dbReference type="EMBL" id="CAJHUB010000755">
    <property type="protein sequence ID" value="CAD7683665.1"/>
    <property type="molecule type" value="Genomic_DNA"/>
</dbReference>
<keyword evidence="11" id="KW-0275">Fatty acid biosynthesis</keyword>
<keyword evidence="3" id="KW-0444">Lipid biosynthesis</keyword>
<evidence type="ECO:0000256" key="13">
    <source>
        <dbReference type="ARBA" id="ARBA00025878"/>
    </source>
</evidence>
<dbReference type="SUPFAM" id="SSF54631">
    <property type="entry name" value="CBS-domain pair"/>
    <property type="match status" value="1"/>
</dbReference>
<comment type="caution">
    <text evidence="16">The sequence shown here is derived from an EMBL/GenBank/DDBJ whole genome shotgun (WGS) entry which is preliminary data.</text>
</comment>
<keyword evidence="12" id="KW-0325">Glycoprotein</keyword>
<dbReference type="GO" id="GO:0006633">
    <property type="term" value="P:fatty acid biosynthetic process"/>
    <property type="evidence" value="ECO:0007669"/>
    <property type="project" value="UniProtKB-KW"/>
</dbReference>
<gene>
    <name evidence="16" type="ORF">NYPRO_LOCUS16457</name>
</gene>
<name>A0A811Z3P1_NYCPR</name>
<dbReference type="GO" id="GO:0019901">
    <property type="term" value="F:protein kinase binding"/>
    <property type="evidence" value="ECO:0007669"/>
    <property type="project" value="TreeGrafter"/>
</dbReference>
<proteinExistence type="inferred from homology"/>